<keyword evidence="2" id="KW-0238">DNA-binding</keyword>
<sequence length="455" mass="50312">MSSRAHQALADADSQSSSLISNLEDLAREEHYHRGRAVSILNSQLADHHQRLSDSVLATLLILCLFHGCDTGVAQFKTQYAGVMKLLAIRMRTSSEIPEDLKWFIRVFTWYDTMTAITNDREAQLRGVCLQIASSADSERGLEILTGCDTQIFRYVAQLGRLNFLSQNREVTTPALSELSLPSAAVPPSMAYAGVSTAAQDMPGTICLSQLSRSDAGEKGRSSMSSAFWAEWFSLRQKLVSWRLNLQASTPACAVEAPIVDVMGMNPSLMASREAQTQDTAPTRHLDDVYHISECFRHAAMLYTERLAHPHLPSSHPQFQTLVDLTMQHIAAVKSDVYLLWPLFIAGSECVLESHRSTIRQRCRDIARDSGFLNNISCLEVLERIWLDDSPDDGLDFSPQILNGVNPVLLAETLSARSAPDGSNVSSVWVSTEKKGLRWHKAMKANGAGGEYMVV</sequence>
<evidence type="ECO:0000256" key="1">
    <source>
        <dbReference type="ARBA" id="ARBA00023015"/>
    </source>
</evidence>
<organism evidence="5 6">
    <name type="scientific">Aspergillus terreus (strain NIH 2624 / FGSC A1156)</name>
    <dbReference type="NCBI Taxonomy" id="341663"/>
    <lineage>
        <taxon>Eukaryota</taxon>
        <taxon>Fungi</taxon>
        <taxon>Dikarya</taxon>
        <taxon>Ascomycota</taxon>
        <taxon>Pezizomycotina</taxon>
        <taxon>Eurotiomycetes</taxon>
        <taxon>Eurotiomycetidae</taxon>
        <taxon>Eurotiales</taxon>
        <taxon>Aspergillaceae</taxon>
        <taxon>Aspergillus</taxon>
        <taxon>Aspergillus subgen. Circumdati</taxon>
    </lineage>
</organism>
<dbReference type="Proteomes" id="UP000007963">
    <property type="component" value="Unassembled WGS sequence"/>
</dbReference>
<dbReference type="InterPro" id="IPR050675">
    <property type="entry name" value="OAF3"/>
</dbReference>
<dbReference type="InterPro" id="IPR021858">
    <property type="entry name" value="Fun_TF"/>
</dbReference>
<dbReference type="RefSeq" id="XP_001215112.1">
    <property type="nucleotide sequence ID" value="XM_001215112.1"/>
</dbReference>
<evidence type="ECO:0000256" key="3">
    <source>
        <dbReference type="ARBA" id="ARBA00023163"/>
    </source>
</evidence>
<dbReference type="PANTHER" id="PTHR31069:SF28">
    <property type="entry name" value="ZN(II)2CYS6 TRANSCRIPTION FACTOR (EUROFUNG)"/>
    <property type="match status" value="1"/>
</dbReference>
<protein>
    <submittedName>
        <fullName evidence="5">Uncharacterized protein</fullName>
    </submittedName>
</protein>
<evidence type="ECO:0000256" key="2">
    <source>
        <dbReference type="ARBA" id="ARBA00023125"/>
    </source>
</evidence>
<dbReference type="OMA" id="RTMSHIL"/>
<dbReference type="PANTHER" id="PTHR31069">
    <property type="entry name" value="OLEATE-ACTIVATED TRANSCRIPTION FACTOR 1-RELATED"/>
    <property type="match status" value="1"/>
</dbReference>
<keyword evidence="3" id="KW-0804">Transcription</keyword>
<dbReference type="eggNOG" id="ENOG502S4AX">
    <property type="taxonomic scope" value="Eukaryota"/>
</dbReference>
<accession>Q0CK50</accession>
<name>Q0CK50_ASPTN</name>
<evidence type="ECO:0000313" key="5">
    <source>
        <dbReference type="EMBL" id="EAU33695.1"/>
    </source>
</evidence>
<reference evidence="6" key="1">
    <citation type="submission" date="2005-09" db="EMBL/GenBank/DDBJ databases">
        <title>Annotation of the Aspergillus terreus NIH2624 genome.</title>
        <authorList>
            <person name="Birren B.W."/>
            <person name="Lander E.S."/>
            <person name="Galagan J.E."/>
            <person name="Nusbaum C."/>
            <person name="Devon K."/>
            <person name="Henn M."/>
            <person name="Ma L.-J."/>
            <person name="Jaffe D.B."/>
            <person name="Butler J."/>
            <person name="Alvarez P."/>
            <person name="Gnerre S."/>
            <person name="Grabherr M."/>
            <person name="Kleber M."/>
            <person name="Mauceli E.W."/>
            <person name="Brockman W."/>
            <person name="Rounsley S."/>
            <person name="Young S.K."/>
            <person name="LaButti K."/>
            <person name="Pushparaj V."/>
            <person name="DeCaprio D."/>
            <person name="Crawford M."/>
            <person name="Koehrsen M."/>
            <person name="Engels R."/>
            <person name="Montgomery P."/>
            <person name="Pearson M."/>
            <person name="Howarth C."/>
            <person name="Larson L."/>
            <person name="Luoma S."/>
            <person name="White J."/>
            <person name="Alvarado L."/>
            <person name="Kodira C.D."/>
            <person name="Zeng Q."/>
            <person name="Oleary S."/>
            <person name="Yandava C."/>
            <person name="Denning D.W."/>
            <person name="Nierman W.C."/>
            <person name="Milne T."/>
            <person name="Madden K."/>
        </authorList>
    </citation>
    <scope>NUCLEOTIDE SEQUENCE [LARGE SCALE GENOMIC DNA]</scope>
    <source>
        <strain evidence="6">NIH 2624 / FGSC A1156</strain>
    </source>
</reference>
<keyword evidence="4" id="KW-0539">Nucleus</keyword>
<dbReference type="OrthoDB" id="3431704at2759"/>
<gene>
    <name evidence="5" type="ORF">ATEG_05934</name>
</gene>
<dbReference type="Pfam" id="PF11951">
    <property type="entry name" value="Fungal_trans_2"/>
    <property type="match status" value="1"/>
</dbReference>
<proteinExistence type="predicted"/>
<evidence type="ECO:0000256" key="4">
    <source>
        <dbReference type="ARBA" id="ARBA00023242"/>
    </source>
</evidence>
<dbReference type="EMBL" id="CH476601">
    <property type="protein sequence ID" value="EAU33695.1"/>
    <property type="molecule type" value="Genomic_DNA"/>
</dbReference>
<dbReference type="VEuPathDB" id="FungiDB:ATEG_05934"/>
<keyword evidence="1" id="KW-0805">Transcription regulation</keyword>
<dbReference type="HOGENOM" id="CLU_012074_1_0_1"/>
<dbReference type="GeneID" id="4321262"/>
<dbReference type="AlphaFoldDB" id="Q0CK50"/>
<dbReference type="GO" id="GO:0003677">
    <property type="term" value="F:DNA binding"/>
    <property type="evidence" value="ECO:0007669"/>
    <property type="project" value="UniProtKB-KW"/>
</dbReference>
<evidence type="ECO:0000313" key="6">
    <source>
        <dbReference type="Proteomes" id="UP000007963"/>
    </source>
</evidence>